<dbReference type="Gene3D" id="3.90.950.10">
    <property type="match status" value="1"/>
</dbReference>
<feature type="binding site" evidence="10">
    <location>
        <position position="42"/>
    </location>
    <ligand>
        <name>Mg(2+)</name>
        <dbReference type="ChEBI" id="CHEBI:18420"/>
    </ligand>
</feature>
<dbReference type="GO" id="GO:0009117">
    <property type="term" value="P:nucleotide metabolic process"/>
    <property type="evidence" value="ECO:0007669"/>
    <property type="project" value="UniProtKB-KW"/>
</dbReference>
<dbReference type="HOGENOM" id="CLU_082080_0_2_9"/>
<keyword evidence="6 10" id="KW-0460">Magnesium</keyword>
<evidence type="ECO:0000256" key="10">
    <source>
        <dbReference type="HAMAP-Rule" id="MF_01405"/>
    </source>
</evidence>
<evidence type="ECO:0000256" key="7">
    <source>
        <dbReference type="ARBA" id="ARBA00023080"/>
    </source>
</evidence>
<name>F0SWL0_SYNGF</name>
<feature type="active site" description="Proton acceptor" evidence="10">
    <location>
        <position position="71"/>
    </location>
</feature>
<feature type="binding site" evidence="10">
    <location>
        <begin position="7"/>
        <end position="12"/>
    </location>
    <ligand>
        <name>substrate</name>
    </ligand>
</feature>
<dbReference type="RefSeq" id="WP_013625715.1">
    <property type="nucleotide sequence ID" value="NC_015172.1"/>
</dbReference>
<dbReference type="PANTHER" id="PTHR11067:SF9">
    <property type="entry name" value="INOSINE TRIPHOSPHATE PYROPHOSPHATASE"/>
    <property type="match status" value="1"/>
</dbReference>
<comment type="catalytic activity">
    <reaction evidence="9 10">
        <text>XTP + H2O = XMP + diphosphate + H(+)</text>
        <dbReference type="Rhea" id="RHEA:28610"/>
        <dbReference type="ChEBI" id="CHEBI:15377"/>
        <dbReference type="ChEBI" id="CHEBI:15378"/>
        <dbReference type="ChEBI" id="CHEBI:33019"/>
        <dbReference type="ChEBI" id="CHEBI:57464"/>
        <dbReference type="ChEBI" id="CHEBI:61314"/>
        <dbReference type="EC" id="3.6.1.66"/>
    </reaction>
</comment>
<dbReference type="GO" id="GO:0035870">
    <property type="term" value="F:dITP diphosphatase activity"/>
    <property type="evidence" value="ECO:0007669"/>
    <property type="project" value="UniProtKB-UniRule"/>
</dbReference>
<evidence type="ECO:0000256" key="8">
    <source>
        <dbReference type="ARBA" id="ARBA00051875"/>
    </source>
</evidence>
<feature type="binding site" evidence="10">
    <location>
        <position position="72"/>
    </location>
    <ligand>
        <name>substrate</name>
    </ligand>
</feature>
<dbReference type="AlphaFoldDB" id="F0SWL0"/>
<comment type="function">
    <text evidence="10">Pyrophosphatase that catalyzes the hydrolysis of nucleoside triphosphates to their monophosphate derivatives, with a high preference for the non-canonical purine nucleotides XTP (xanthosine triphosphate), dITP (deoxyinosine triphosphate) and ITP. Seems to function as a house-cleaning enzyme that removes non-canonical purine nucleotides from the nucleotide pool, thus preventing their incorporation into DNA/RNA and avoiding chromosomal lesions.</text>
</comment>
<dbReference type="PANTHER" id="PTHR11067">
    <property type="entry name" value="INOSINE TRIPHOSPHATE PYROPHOSPHATASE/HAM1 PROTEIN"/>
    <property type="match status" value="1"/>
</dbReference>
<feature type="binding site" evidence="10">
    <location>
        <begin position="182"/>
        <end position="183"/>
    </location>
    <ligand>
        <name>substrate</name>
    </ligand>
</feature>
<comment type="catalytic activity">
    <reaction evidence="10">
        <text>ITP + H2O = IMP + diphosphate + H(+)</text>
        <dbReference type="Rhea" id="RHEA:29399"/>
        <dbReference type="ChEBI" id="CHEBI:15377"/>
        <dbReference type="ChEBI" id="CHEBI:15378"/>
        <dbReference type="ChEBI" id="CHEBI:33019"/>
        <dbReference type="ChEBI" id="CHEBI:58053"/>
        <dbReference type="ChEBI" id="CHEBI:61402"/>
        <dbReference type="EC" id="3.6.1.66"/>
    </reaction>
</comment>
<dbReference type="InterPro" id="IPR020922">
    <property type="entry name" value="dITP/XTP_pyrophosphatase"/>
</dbReference>
<dbReference type="GO" id="GO:0046872">
    <property type="term" value="F:metal ion binding"/>
    <property type="evidence" value="ECO:0007669"/>
    <property type="project" value="UniProtKB-KW"/>
</dbReference>
<proteinExistence type="inferred from homology"/>
<feature type="binding site" evidence="10">
    <location>
        <begin position="154"/>
        <end position="157"/>
    </location>
    <ligand>
        <name>substrate</name>
    </ligand>
</feature>
<dbReference type="GO" id="GO:0005829">
    <property type="term" value="C:cytosol"/>
    <property type="evidence" value="ECO:0007669"/>
    <property type="project" value="TreeGrafter"/>
</dbReference>
<evidence type="ECO:0000256" key="9">
    <source>
        <dbReference type="ARBA" id="ARBA00052017"/>
    </source>
</evidence>
<gene>
    <name evidence="12" type="ordered locus">Sgly_2571</name>
</gene>
<dbReference type="eggNOG" id="COG0127">
    <property type="taxonomic scope" value="Bacteria"/>
</dbReference>
<dbReference type="Proteomes" id="UP000007488">
    <property type="component" value="Chromosome"/>
</dbReference>
<dbReference type="KEGG" id="sgy:Sgly_2571"/>
<reference evidence="12 13" key="1">
    <citation type="journal article" date="2011" name="Stand. Genomic Sci.">
        <title>Complete genome sequence of Syntrophobotulus glycolicus type strain (FlGlyR).</title>
        <authorList>
            <person name="Han C."/>
            <person name="Mwirichia R."/>
            <person name="Chertkov O."/>
            <person name="Held B."/>
            <person name="Lapidus A."/>
            <person name="Nolan M."/>
            <person name="Lucas S."/>
            <person name="Hammon N."/>
            <person name="Deshpande S."/>
            <person name="Cheng J.F."/>
            <person name="Tapia R."/>
            <person name="Goodwin L."/>
            <person name="Pitluck S."/>
            <person name="Huntemann M."/>
            <person name="Liolios K."/>
            <person name="Ivanova N."/>
            <person name="Pagani I."/>
            <person name="Mavromatis K."/>
            <person name="Ovchinikova G."/>
            <person name="Pati A."/>
            <person name="Chen A."/>
            <person name="Palaniappan K."/>
            <person name="Land M."/>
            <person name="Hauser L."/>
            <person name="Brambilla E.M."/>
            <person name="Rohde M."/>
            <person name="Spring S."/>
            <person name="Sikorski J."/>
            <person name="Goker M."/>
            <person name="Woyke T."/>
            <person name="Bristow J."/>
            <person name="Eisen J.A."/>
            <person name="Markowitz V."/>
            <person name="Hugenholtz P."/>
            <person name="Kyrpides N.C."/>
            <person name="Klenk H.P."/>
            <person name="Detter J.C."/>
        </authorList>
    </citation>
    <scope>NUCLEOTIDE SEQUENCE [LARGE SCALE GENOMIC DNA]</scope>
    <source>
        <strain evidence="13">DSM 8271 / FlGlyR</strain>
    </source>
</reference>
<evidence type="ECO:0000256" key="2">
    <source>
        <dbReference type="ARBA" id="ARBA00011738"/>
    </source>
</evidence>
<dbReference type="InterPro" id="IPR002637">
    <property type="entry name" value="RdgB/HAM1"/>
</dbReference>
<dbReference type="HAMAP" id="MF_01405">
    <property type="entry name" value="Non_canon_purine_NTPase"/>
    <property type="match status" value="1"/>
</dbReference>
<comment type="catalytic activity">
    <reaction evidence="8 10">
        <text>dITP + H2O = dIMP + diphosphate + H(+)</text>
        <dbReference type="Rhea" id="RHEA:28342"/>
        <dbReference type="ChEBI" id="CHEBI:15377"/>
        <dbReference type="ChEBI" id="CHEBI:15378"/>
        <dbReference type="ChEBI" id="CHEBI:33019"/>
        <dbReference type="ChEBI" id="CHEBI:61194"/>
        <dbReference type="ChEBI" id="CHEBI:61382"/>
        <dbReference type="EC" id="3.6.1.66"/>
    </reaction>
</comment>
<organism evidence="12 13">
    <name type="scientific">Syntrophobotulus glycolicus (strain DSM 8271 / FlGlyR)</name>
    <dbReference type="NCBI Taxonomy" id="645991"/>
    <lineage>
        <taxon>Bacteria</taxon>
        <taxon>Bacillati</taxon>
        <taxon>Bacillota</taxon>
        <taxon>Clostridia</taxon>
        <taxon>Eubacteriales</taxon>
        <taxon>Desulfitobacteriaceae</taxon>
        <taxon>Syntrophobotulus</taxon>
    </lineage>
</organism>
<dbReference type="InterPro" id="IPR029001">
    <property type="entry name" value="ITPase-like_fam"/>
</dbReference>
<feature type="binding site" evidence="10">
    <location>
        <position position="177"/>
    </location>
    <ligand>
        <name>substrate</name>
    </ligand>
</feature>
<comment type="subunit">
    <text evidence="2 10">Homodimer.</text>
</comment>
<evidence type="ECO:0000256" key="4">
    <source>
        <dbReference type="ARBA" id="ARBA00022741"/>
    </source>
</evidence>
<dbReference type="STRING" id="645991.Sgly_2571"/>
<evidence type="ECO:0000256" key="5">
    <source>
        <dbReference type="ARBA" id="ARBA00022801"/>
    </source>
</evidence>
<evidence type="ECO:0000313" key="12">
    <source>
        <dbReference type="EMBL" id="ADY56850.1"/>
    </source>
</evidence>
<evidence type="ECO:0000256" key="3">
    <source>
        <dbReference type="ARBA" id="ARBA00022723"/>
    </source>
</evidence>
<dbReference type="EMBL" id="CP002547">
    <property type="protein sequence ID" value="ADY56850.1"/>
    <property type="molecule type" value="Genomic_DNA"/>
</dbReference>
<dbReference type="NCBIfam" id="NF011397">
    <property type="entry name" value="PRK14822.1"/>
    <property type="match status" value="1"/>
</dbReference>
<accession>F0SWL0</accession>
<comment type="similarity">
    <text evidence="1 10 11">Belongs to the HAM1 NTPase family.</text>
</comment>
<evidence type="ECO:0000256" key="6">
    <source>
        <dbReference type="ARBA" id="ARBA00022842"/>
    </source>
</evidence>
<protein>
    <recommendedName>
        <fullName evidence="10">dITP/XTP pyrophosphatase</fullName>
        <ecNumber evidence="10">3.6.1.66</ecNumber>
    </recommendedName>
    <alternativeName>
        <fullName evidence="10">Non-canonical purine NTP pyrophosphatase</fullName>
    </alternativeName>
    <alternativeName>
        <fullName evidence="10">Non-standard purine NTP pyrophosphatase</fullName>
    </alternativeName>
    <alternativeName>
        <fullName evidence="10">Nucleoside-triphosphate diphosphatase</fullName>
    </alternativeName>
    <alternativeName>
        <fullName evidence="10">Nucleoside-triphosphate pyrophosphatase</fullName>
        <shortName evidence="10">NTPase</shortName>
    </alternativeName>
</protein>
<dbReference type="Pfam" id="PF01725">
    <property type="entry name" value="Ham1p_like"/>
    <property type="match status" value="1"/>
</dbReference>
<dbReference type="GO" id="GO:0036222">
    <property type="term" value="F:XTP diphosphatase activity"/>
    <property type="evidence" value="ECO:0007669"/>
    <property type="project" value="UniProtKB-UniRule"/>
</dbReference>
<dbReference type="GO" id="GO:0017111">
    <property type="term" value="F:ribonucleoside triphosphate phosphatase activity"/>
    <property type="evidence" value="ECO:0007669"/>
    <property type="project" value="InterPro"/>
</dbReference>
<dbReference type="GO" id="GO:0009146">
    <property type="term" value="P:purine nucleoside triphosphate catabolic process"/>
    <property type="evidence" value="ECO:0007669"/>
    <property type="project" value="UniProtKB-UniRule"/>
</dbReference>
<keyword evidence="3 10" id="KW-0479">Metal-binding</keyword>
<dbReference type="FunFam" id="3.90.950.10:FF:000001">
    <property type="entry name" value="dITP/XTP pyrophosphatase"/>
    <property type="match status" value="1"/>
</dbReference>
<dbReference type="NCBIfam" id="TIGR00042">
    <property type="entry name" value="RdgB/HAM1 family non-canonical purine NTP pyrophosphatase"/>
    <property type="match status" value="1"/>
</dbReference>
<dbReference type="OrthoDB" id="9807456at2"/>
<evidence type="ECO:0000313" key="13">
    <source>
        <dbReference type="Proteomes" id="UP000007488"/>
    </source>
</evidence>
<keyword evidence="5 10" id="KW-0378">Hydrolase</keyword>
<keyword evidence="7 10" id="KW-0546">Nucleotide metabolism</keyword>
<dbReference type="EC" id="3.6.1.66" evidence="10"/>
<comment type="cofactor">
    <cofactor evidence="10">
        <name>Mg(2+)</name>
        <dbReference type="ChEBI" id="CHEBI:18420"/>
    </cofactor>
    <text evidence="10">Binds 1 Mg(2+) ion per subunit.</text>
</comment>
<feature type="binding site" evidence="10">
    <location>
        <position position="71"/>
    </location>
    <ligand>
        <name>Mg(2+)</name>
        <dbReference type="ChEBI" id="CHEBI:18420"/>
    </ligand>
</feature>
<keyword evidence="4 10" id="KW-0547">Nucleotide-binding</keyword>
<evidence type="ECO:0000256" key="11">
    <source>
        <dbReference type="RuleBase" id="RU003781"/>
    </source>
</evidence>
<sequence>MDIMLATGNKGKVRELQEMLIPVKNLGRIFFIGDFPDYPEVEETGSTFRENALLKAREAAARTGLISLADDSGLEVDALGGEPGVRSARFAGEPKDDDRNIDRLLNLLEGIGTERRGARFKCCLAIVTPDGGEYVTEGVCEGRILSERMGSGGFGYDPVFYLEKYKKTMAELSFEEKNRISHRAGAFTKAVSVLDHLAKQS</sequence>
<dbReference type="GO" id="GO:0036220">
    <property type="term" value="F:ITP diphosphatase activity"/>
    <property type="evidence" value="ECO:0007669"/>
    <property type="project" value="UniProtKB-UniRule"/>
</dbReference>
<dbReference type="CDD" id="cd00515">
    <property type="entry name" value="HAM1"/>
    <property type="match status" value="1"/>
</dbReference>
<dbReference type="GO" id="GO:0000166">
    <property type="term" value="F:nucleotide binding"/>
    <property type="evidence" value="ECO:0007669"/>
    <property type="project" value="UniProtKB-KW"/>
</dbReference>
<reference evidence="13" key="2">
    <citation type="submission" date="2011-02" db="EMBL/GenBank/DDBJ databases">
        <title>The complete genome of Syntrophobotulus glycolicus DSM 8271.</title>
        <authorList>
            <person name="Lucas S."/>
            <person name="Copeland A."/>
            <person name="Lapidus A."/>
            <person name="Bruce D."/>
            <person name="Goodwin L."/>
            <person name="Pitluck S."/>
            <person name="Kyrpides N."/>
            <person name="Mavromatis K."/>
            <person name="Pagani I."/>
            <person name="Ivanova N."/>
            <person name="Mikhailova N."/>
            <person name="Chertkov O."/>
            <person name="Held B."/>
            <person name="Detter J.C."/>
            <person name="Tapia R."/>
            <person name="Han C."/>
            <person name="Land M."/>
            <person name="Hauser L."/>
            <person name="Markowitz V."/>
            <person name="Cheng J.-F."/>
            <person name="Hugenholtz P."/>
            <person name="Woyke T."/>
            <person name="Wu D."/>
            <person name="Spring S."/>
            <person name="Schroeder M."/>
            <person name="Brambilla E."/>
            <person name="Klenk H.-P."/>
            <person name="Eisen J.A."/>
        </authorList>
    </citation>
    <scope>NUCLEOTIDE SEQUENCE [LARGE SCALE GENOMIC DNA]</scope>
    <source>
        <strain evidence="13">DSM 8271 / FlGlyR</strain>
    </source>
</reference>
<evidence type="ECO:0000256" key="1">
    <source>
        <dbReference type="ARBA" id="ARBA00008023"/>
    </source>
</evidence>
<dbReference type="SUPFAM" id="SSF52972">
    <property type="entry name" value="ITPase-like"/>
    <property type="match status" value="1"/>
</dbReference>
<keyword evidence="13" id="KW-1185">Reference proteome</keyword>